<dbReference type="InterPro" id="IPR012675">
    <property type="entry name" value="Beta-grasp_dom_sf"/>
</dbReference>
<keyword evidence="2" id="KW-1185">Reference proteome</keyword>
<dbReference type="RefSeq" id="WP_166990626.1">
    <property type="nucleotide sequence ID" value="NZ_CP061169.1"/>
</dbReference>
<protein>
    <submittedName>
        <fullName evidence="1">MoaD/ThiS family protein</fullName>
    </submittedName>
</protein>
<organism evidence="1 2">
    <name type="scientific">Paramicrobacterium chengjingii</name>
    <dbReference type="NCBI Taxonomy" id="2769067"/>
    <lineage>
        <taxon>Bacteria</taxon>
        <taxon>Bacillati</taxon>
        <taxon>Actinomycetota</taxon>
        <taxon>Actinomycetes</taxon>
        <taxon>Micrococcales</taxon>
        <taxon>Microbacteriaceae</taxon>
        <taxon>Paramicrobacterium</taxon>
    </lineage>
</organism>
<name>A0ABX6YFF9_9MICO</name>
<dbReference type="EMBL" id="CP061169">
    <property type="protein sequence ID" value="QPZ37529.1"/>
    <property type="molecule type" value="Genomic_DNA"/>
</dbReference>
<proteinExistence type="predicted"/>
<evidence type="ECO:0000313" key="2">
    <source>
        <dbReference type="Proteomes" id="UP000662814"/>
    </source>
</evidence>
<dbReference type="InterPro" id="IPR016155">
    <property type="entry name" value="Mopterin_synth/thiamin_S_b"/>
</dbReference>
<sequence>MIRVRYFAGAADAAGRDELQLDAASTVGALKQHLAESHGAEFAGVLGRCSLMVNGSRLGDDAQIPDAATVDVLPPFAGG</sequence>
<gene>
    <name evidence="1" type="ORF">HCR76_11875</name>
</gene>
<dbReference type="Proteomes" id="UP000662814">
    <property type="component" value="Chromosome"/>
</dbReference>
<accession>A0ABX6YFF9</accession>
<dbReference type="Gene3D" id="3.10.20.30">
    <property type="match status" value="1"/>
</dbReference>
<dbReference type="SUPFAM" id="SSF54285">
    <property type="entry name" value="MoaD/ThiS"/>
    <property type="match status" value="1"/>
</dbReference>
<evidence type="ECO:0000313" key="1">
    <source>
        <dbReference type="EMBL" id="QPZ37529.1"/>
    </source>
</evidence>
<dbReference type="InterPro" id="IPR003749">
    <property type="entry name" value="ThiS/MoaD-like"/>
</dbReference>
<reference evidence="1 2" key="1">
    <citation type="submission" date="2020-12" db="EMBL/GenBank/DDBJ databases">
        <title>Microbacterium sp. HY060.</title>
        <authorList>
            <person name="Zhou J."/>
        </authorList>
    </citation>
    <scope>NUCLEOTIDE SEQUENCE [LARGE SCALE GENOMIC DNA]</scope>
    <source>
        <strain evidence="1 2">HY60</strain>
    </source>
</reference>
<dbReference type="CDD" id="cd17040">
    <property type="entry name" value="Ubl_MoaD_like"/>
    <property type="match status" value="1"/>
</dbReference>
<dbReference type="Pfam" id="PF02597">
    <property type="entry name" value="ThiS"/>
    <property type="match status" value="1"/>
</dbReference>